<feature type="transmembrane region" description="Helical" evidence="1">
    <location>
        <begin position="94"/>
        <end position="114"/>
    </location>
</feature>
<sequence>MAKKLHEVLSKQFANGWIPTQNSPFHLIVVFCTLLATIIIAASFWKWRKNSKTTFFFLLTIWVFMAVIETLKQFEAGSHLDASSNWYWKYVGVARWAFPFVLCSMPLYFIPLYLATVKTKKFKIWILDFITLFSLYGGMFVLIYPGDVFTRNIYTSYHSSLYHGSMAVIGLVLLIWRVTKYNWKTMLRAFAVFMCLWAFTGFANEMIWQASSKDINDPNIPTLLHISHRLPIHFATTISQMTNGKFNMTSVQFYFFYTIYTLFAINVFFWIFGGIAQLPYGIIKLNNYLKIKKLEKFELKRQEFARNNSLNY</sequence>
<keyword evidence="1" id="KW-0812">Transmembrane</keyword>
<accession>A0A448ZWI2</accession>
<feature type="transmembrane region" description="Helical" evidence="1">
    <location>
        <begin position="126"/>
        <end position="145"/>
    </location>
</feature>
<keyword evidence="1" id="KW-1133">Transmembrane helix</keyword>
<feature type="transmembrane region" description="Helical" evidence="1">
    <location>
        <begin position="25"/>
        <end position="47"/>
    </location>
</feature>
<dbReference type="Pfam" id="PF14808">
    <property type="entry name" value="TMEM164"/>
    <property type="match status" value="1"/>
</dbReference>
<dbReference type="EMBL" id="LR214940">
    <property type="protein sequence ID" value="VEU55606.1"/>
    <property type="molecule type" value="Genomic_DNA"/>
</dbReference>
<feature type="transmembrane region" description="Helical" evidence="1">
    <location>
        <begin position="185"/>
        <end position="203"/>
    </location>
</feature>
<dbReference type="KEGG" id="mob:NCTC10112_00318"/>
<protein>
    <recommendedName>
        <fullName evidence="4">Integral membrane protein (Intg_mem_TP0381)</fullName>
    </recommendedName>
</protein>
<evidence type="ECO:0000313" key="3">
    <source>
        <dbReference type="Proteomes" id="UP000290482"/>
    </source>
</evidence>
<keyword evidence="3" id="KW-1185">Reference proteome</keyword>
<organism evidence="2 3">
    <name type="scientific">Metamycoplasma orale</name>
    <name type="common">Mycoplasma orale</name>
    <dbReference type="NCBI Taxonomy" id="2121"/>
    <lineage>
        <taxon>Bacteria</taxon>
        <taxon>Bacillati</taxon>
        <taxon>Mycoplasmatota</taxon>
        <taxon>Mycoplasmoidales</taxon>
        <taxon>Metamycoplasmataceae</taxon>
        <taxon>Metamycoplasma</taxon>
    </lineage>
</organism>
<evidence type="ECO:0000256" key="1">
    <source>
        <dbReference type="SAM" id="Phobius"/>
    </source>
</evidence>
<evidence type="ECO:0008006" key="4">
    <source>
        <dbReference type="Google" id="ProtNLM"/>
    </source>
</evidence>
<feature type="transmembrane region" description="Helical" evidence="1">
    <location>
        <begin position="254"/>
        <end position="283"/>
    </location>
</feature>
<feature type="transmembrane region" description="Helical" evidence="1">
    <location>
        <begin position="160"/>
        <end position="178"/>
    </location>
</feature>
<dbReference type="Proteomes" id="UP000290482">
    <property type="component" value="Chromosome"/>
</dbReference>
<evidence type="ECO:0000313" key="2">
    <source>
        <dbReference type="EMBL" id="VEU55606.1"/>
    </source>
</evidence>
<feature type="transmembrane region" description="Helical" evidence="1">
    <location>
        <begin position="54"/>
        <end position="74"/>
    </location>
</feature>
<dbReference type="OrthoDB" id="384391at2"/>
<name>A0A448ZWI2_METOS</name>
<keyword evidence="1" id="KW-0472">Membrane</keyword>
<proteinExistence type="predicted"/>
<gene>
    <name evidence="2" type="ORF">NCTC10112_00318</name>
</gene>
<dbReference type="RefSeq" id="WP_022936003.1">
    <property type="nucleotide sequence ID" value="NZ_LR214940.1"/>
</dbReference>
<dbReference type="AlphaFoldDB" id="A0A448ZWI2"/>
<reference evidence="2 3" key="1">
    <citation type="submission" date="2019-01" db="EMBL/GenBank/DDBJ databases">
        <authorList>
            <consortium name="Pathogen Informatics"/>
        </authorList>
    </citation>
    <scope>NUCLEOTIDE SEQUENCE [LARGE SCALE GENOMIC DNA]</scope>
    <source>
        <strain evidence="2 3">NCTC10112</strain>
    </source>
</reference>